<feature type="transmembrane region" description="Helical" evidence="1">
    <location>
        <begin position="199"/>
        <end position="220"/>
    </location>
</feature>
<dbReference type="NCBIfam" id="NF038012">
    <property type="entry name" value="DMT_1"/>
    <property type="match status" value="1"/>
</dbReference>
<feature type="transmembrane region" description="Helical" evidence="1">
    <location>
        <begin position="6"/>
        <end position="25"/>
    </location>
</feature>
<feature type="transmembrane region" description="Helical" evidence="1">
    <location>
        <begin position="167"/>
        <end position="187"/>
    </location>
</feature>
<dbReference type="EMBL" id="BJFL01000001">
    <property type="protein sequence ID" value="GDY28688.1"/>
    <property type="molecule type" value="Genomic_DNA"/>
</dbReference>
<dbReference type="PANTHER" id="PTHR40761">
    <property type="entry name" value="CONSERVED INTEGRAL MEMBRANE ALANINE VALINE AND LEUCINE RICH PROTEIN-RELATED"/>
    <property type="match status" value="1"/>
</dbReference>
<feature type="transmembrane region" description="Helical" evidence="1">
    <location>
        <begin position="71"/>
        <end position="96"/>
    </location>
</feature>
<feature type="transmembrane region" description="Helical" evidence="1">
    <location>
        <begin position="108"/>
        <end position="127"/>
    </location>
</feature>
<gene>
    <name evidence="2" type="ORF">GTS_03210</name>
</gene>
<feature type="transmembrane region" description="Helical" evidence="1">
    <location>
        <begin position="232"/>
        <end position="255"/>
    </location>
</feature>
<feature type="transmembrane region" description="Helical" evidence="1">
    <location>
        <begin position="46"/>
        <end position="65"/>
    </location>
</feature>
<feature type="transmembrane region" description="Helical" evidence="1">
    <location>
        <begin position="261"/>
        <end position="282"/>
    </location>
</feature>
<dbReference type="InterPro" id="IPR037185">
    <property type="entry name" value="EmrE-like"/>
</dbReference>
<proteinExistence type="predicted"/>
<keyword evidence="3" id="KW-1185">Reference proteome</keyword>
<dbReference type="Proteomes" id="UP000298860">
    <property type="component" value="Unassembled WGS sequence"/>
</dbReference>
<evidence type="ECO:0008006" key="4">
    <source>
        <dbReference type="Google" id="ProtNLM"/>
    </source>
</evidence>
<protein>
    <recommendedName>
        <fullName evidence="4">Integral membrane protein</fullName>
    </recommendedName>
</protein>
<dbReference type="OrthoDB" id="3822427at2"/>
<feature type="transmembrane region" description="Helical" evidence="1">
    <location>
        <begin position="139"/>
        <end position="160"/>
    </location>
</feature>
<dbReference type="RefSeq" id="WP_137811876.1">
    <property type="nucleotide sequence ID" value="NZ_BJFL01000001.1"/>
</dbReference>
<evidence type="ECO:0000313" key="2">
    <source>
        <dbReference type="EMBL" id="GDY28688.1"/>
    </source>
</evidence>
<comment type="caution">
    <text evidence="2">The sequence shown here is derived from an EMBL/GenBank/DDBJ whole genome shotgun (WGS) entry which is preliminary data.</text>
</comment>
<keyword evidence="1" id="KW-1133">Transmembrane helix</keyword>
<reference evidence="3" key="1">
    <citation type="submission" date="2019-04" db="EMBL/GenBank/DDBJ databases">
        <title>Draft genome sequence of Pseudonocardiaceae bacterium SL3-2-4.</title>
        <authorList>
            <person name="Ningsih F."/>
            <person name="Yokota A."/>
            <person name="Sakai Y."/>
            <person name="Nanatani K."/>
            <person name="Yabe S."/>
            <person name="Oetari A."/>
            <person name="Sjamsuridzal W."/>
        </authorList>
    </citation>
    <scope>NUCLEOTIDE SEQUENCE [LARGE SCALE GENOMIC DNA]</scope>
    <source>
        <strain evidence="3">SL3-2-4</strain>
    </source>
</reference>
<dbReference type="AlphaFoldDB" id="A0A4D4J1M3"/>
<dbReference type="SUPFAM" id="SSF103481">
    <property type="entry name" value="Multidrug resistance efflux transporter EmrE"/>
    <property type="match status" value="1"/>
</dbReference>
<keyword evidence="1" id="KW-0812">Transmembrane</keyword>
<name>A0A4D4J1M3_9PSEU</name>
<evidence type="ECO:0000256" key="1">
    <source>
        <dbReference type="SAM" id="Phobius"/>
    </source>
</evidence>
<dbReference type="PANTHER" id="PTHR40761:SF1">
    <property type="entry name" value="CONSERVED INTEGRAL MEMBRANE ALANINE VALINE AND LEUCINE RICH PROTEIN-RELATED"/>
    <property type="match status" value="1"/>
</dbReference>
<accession>A0A4D4J1M3</accession>
<sequence length="298" mass="30772">MLADLSDLAVAVPAALGAAASFGLTGAMQHEATWRVRERRALRPALLVDLAHQPLWLASLVANAAGIVLQWVALVTAPLVLVQPLLVTGLLFAVSFTSLMRRQPPDRVVLFGAALCAAGLAAFILIAEPTATRPPTLTLGSVLPLAAGLAGLLAVCLNLAAHRPGPVRTLALAVAAGVLYGVTAGMVKVTLQTLESGVAAMFTTWPIYVVAVCGPLGFLLNQNAFQAGIALAPALAVIIVLDPLVGIGIGILWLGERLRDGWPAVLGQVLALVVLSVGVVILSHRAPQVAAAQRREAR</sequence>
<evidence type="ECO:0000313" key="3">
    <source>
        <dbReference type="Proteomes" id="UP000298860"/>
    </source>
</evidence>
<keyword evidence="1" id="KW-0472">Membrane</keyword>
<organism evidence="2 3">
    <name type="scientific">Gandjariella thermophila</name>
    <dbReference type="NCBI Taxonomy" id="1931992"/>
    <lineage>
        <taxon>Bacteria</taxon>
        <taxon>Bacillati</taxon>
        <taxon>Actinomycetota</taxon>
        <taxon>Actinomycetes</taxon>
        <taxon>Pseudonocardiales</taxon>
        <taxon>Pseudonocardiaceae</taxon>
        <taxon>Gandjariella</taxon>
    </lineage>
</organism>